<name>A0A644UAJ2_9ZZZZ</name>
<dbReference type="GO" id="GO:0000725">
    <property type="term" value="P:recombinational repair"/>
    <property type="evidence" value="ECO:0007669"/>
    <property type="project" value="TreeGrafter"/>
</dbReference>
<dbReference type="SUPFAM" id="SSF52540">
    <property type="entry name" value="P-loop containing nucleoside triphosphate hydrolases"/>
    <property type="match status" value="1"/>
</dbReference>
<dbReference type="InterPro" id="IPR014016">
    <property type="entry name" value="UvrD-like_ATP-bd"/>
</dbReference>
<dbReference type="GO" id="GO:0005524">
    <property type="term" value="F:ATP binding"/>
    <property type="evidence" value="ECO:0007669"/>
    <property type="project" value="UniProtKB-KW"/>
</dbReference>
<dbReference type="EC" id="5.6.2.4" evidence="9"/>
<dbReference type="GO" id="GO:0043138">
    <property type="term" value="F:3'-5' DNA helicase activity"/>
    <property type="evidence" value="ECO:0007669"/>
    <property type="project" value="UniProtKB-EC"/>
</dbReference>
<feature type="domain" description="UvrD-like helicase C-terminal" evidence="12">
    <location>
        <begin position="300"/>
        <end position="558"/>
    </location>
</feature>
<evidence type="ECO:0000256" key="4">
    <source>
        <dbReference type="ARBA" id="ARBA00022806"/>
    </source>
</evidence>
<accession>A0A644UAJ2</accession>
<dbReference type="GO" id="GO:0003677">
    <property type="term" value="F:DNA binding"/>
    <property type="evidence" value="ECO:0007669"/>
    <property type="project" value="UniProtKB-KW"/>
</dbReference>
<dbReference type="GO" id="GO:0005829">
    <property type="term" value="C:cytosol"/>
    <property type="evidence" value="ECO:0007669"/>
    <property type="project" value="TreeGrafter"/>
</dbReference>
<dbReference type="AlphaFoldDB" id="A0A644UAJ2"/>
<dbReference type="PANTHER" id="PTHR11070">
    <property type="entry name" value="UVRD / RECB / PCRA DNA HELICASE FAMILY MEMBER"/>
    <property type="match status" value="1"/>
</dbReference>
<evidence type="ECO:0000256" key="8">
    <source>
        <dbReference type="ARBA" id="ARBA00034617"/>
    </source>
</evidence>
<comment type="similarity">
    <text evidence="1">Belongs to the helicase family. UvrD subfamily.</text>
</comment>
<dbReference type="InterPro" id="IPR013986">
    <property type="entry name" value="DExx_box_DNA_helicase_dom_sf"/>
</dbReference>
<dbReference type="Pfam" id="PF00580">
    <property type="entry name" value="UvrD-helicase"/>
    <property type="match status" value="1"/>
</dbReference>
<proteinExistence type="inferred from homology"/>
<comment type="catalytic activity">
    <reaction evidence="8">
        <text>Couples ATP hydrolysis with the unwinding of duplex DNA by translocating in the 3'-5' direction.</text>
        <dbReference type="EC" id="5.6.2.4"/>
    </reaction>
</comment>
<dbReference type="CDD" id="cd17932">
    <property type="entry name" value="DEXQc_UvrD"/>
    <property type="match status" value="1"/>
</dbReference>
<evidence type="ECO:0000256" key="1">
    <source>
        <dbReference type="ARBA" id="ARBA00009922"/>
    </source>
</evidence>
<keyword evidence="3 13" id="KW-0378">Hydrolase</keyword>
<dbReference type="InterPro" id="IPR027417">
    <property type="entry name" value="P-loop_NTPase"/>
</dbReference>
<comment type="catalytic activity">
    <reaction evidence="10">
        <text>ATP + H2O = ADP + phosphate + H(+)</text>
        <dbReference type="Rhea" id="RHEA:13065"/>
        <dbReference type="ChEBI" id="CHEBI:15377"/>
        <dbReference type="ChEBI" id="CHEBI:15378"/>
        <dbReference type="ChEBI" id="CHEBI:30616"/>
        <dbReference type="ChEBI" id="CHEBI:43474"/>
        <dbReference type="ChEBI" id="CHEBI:456216"/>
        <dbReference type="EC" id="5.6.2.4"/>
    </reaction>
</comment>
<feature type="domain" description="UvrD-like helicase ATP-binding" evidence="11">
    <location>
        <begin position="7"/>
        <end position="299"/>
    </location>
</feature>
<evidence type="ECO:0000259" key="11">
    <source>
        <dbReference type="PROSITE" id="PS51198"/>
    </source>
</evidence>
<evidence type="ECO:0000313" key="13">
    <source>
        <dbReference type="EMBL" id="MPL75890.1"/>
    </source>
</evidence>
<organism evidence="13">
    <name type="scientific">bioreactor metagenome</name>
    <dbReference type="NCBI Taxonomy" id="1076179"/>
    <lineage>
        <taxon>unclassified sequences</taxon>
        <taxon>metagenomes</taxon>
        <taxon>ecological metagenomes</taxon>
    </lineage>
</organism>
<dbReference type="Pfam" id="PF13361">
    <property type="entry name" value="UvrD_C"/>
    <property type="match status" value="1"/>
</dbReference>
<evidence type="ECO:0000256" key="6">
    <source>
        <dbReference type="ARBA" id="ARBA00023125"/>
    </source>
</evidence>
<dbReference type="PROSITE" id="PS51198">
    <property type="entry name" value="UVRD_HELICASE_ATP_BIND"/>
    <property type="match status" value="1"/>
</dbReference>
<evidence type="ECO:0000256" key="10">
    <source>
        <dbReference type="ARBA" id="ARBA00048988"/>
    </source>
</evidence>
<dbReference type="Gene3D" id="1.10.10.160">
    <property type="match status" value="1"/>
</dbReference>
<evidence type="ECO:0000256" key="9">
    <source>
        <dbReference type="ARBA" id="ARBA00034808"/>
    </source>
</evidence>
<dbReference type="Gene3D" id="1.10.486.10">
    <property type="entry name" value="PCRA, domain 4"/>
    <property type="match status" value="1"/>
</dbReference>
<dbReference type="GO" id="GO:0016887">
    <property type="term" value="F:ATP hydrolysis activity"/>
    <property type="evidence" value="ECO:0007669"/>
    <property type="project" value="RHEA"/>
</dbReference>
<evidence type="ECO:0000256" key="5">
    <source>
        <dbReference type="ARBA" id="ARBA00022840"/>
    </source>
</evidence>
<reference evidence="13" key="1">
    <citation type="submission" date="2019-08" db="EMBL/GenBank/DDBJ databases">
        <authorList>
            <person name="Kucharzyk K."/>
            <person name="Murdoch R.W."/>
            <person name="Higgins S."/>
            <person name="Loffler F."/>
        </authorList>
    </citation>
    <scope>NUCLEOTIDE SEQUENCE</scope>
</reference>
<dbReference type="GO" id="GO:0033202">
    <property type="term" value="C:DNA helicase complex"/>
    <property type="evidence" value="ECO:0007669"/>
    <property type="project" value="TreeGrafter"/>
</dbReference>
<dbReference type="PROSITE" id="PS51217">
    <property type="entry name" value="UVRD_HELICASE_CTER"/>
    <property type="match status" value="1"/>
</dbReference>
<dbReference type="InterPro" id="IPR000212">
    <property type="entry name" value="DNA_helicase_UvrD/REP"/>
</dbReference>
<dbReference type="Gene3D" id="3.40.50.300">
    <property type="entry name" value="P-loop containing nucleotide triphosphate hydrolases"/>
    <property type="match status" value="2"/>
</dbReference>
<evidence type="ECO:0000256" key="3">
    <source>
        <dbReference type="ARBA" id="ARBA00022801"/>
    </source>
</evidence>
<evidence type="ECO:0000256" key="2">
    <source>
        <dbReference type="ARBA" id="ARBA00022741"/>
    </source>
</evidence>
<keyword evidence="6" id="KW-0238">DNA-binding</keyword>
<evidence type="ECO:0000256" key="7">
    <source>
        <dbReference type="ARBA" id="ARBA00023235"/>
    </source>
</evidence>
<keyword evidence="7" id="KW-0413">Isomerase</keyword>
<dbReference type="InterPro" id="IPR014017">
    <property type="entry name" value="DNA_helicase_UvrD-like_C"/>
</dbReference>
<keyword evidence="5" id="KW-0067">ATP-binding</keyword>
<protein>
    <recommendedName>
        <fullName evidence="9">DNA 3'-5' helicase</fullName>
        <ecNumber evidence="9">5.6.2.4</ecNumber>
    </recommendedName>
</protein>
<keyword evidence="2" id="KW-0547">Nucleotide-binding</keyword>
<sequence>MSFMEKILLNEKQLEAVQTTKGPLLILAGAGAGKTKTITERVVKIIKDGVEPKNILCVTFTNKAAKEMLERVLSRLNEENLIEKYEKNIWLNQNLPTIKTFHSLGLSILRQFGKEFGFTKNLTVLDTSDTNQVIKSLLNELGLDPKLHDATKIRNAISREKTSWQTVDDYAKKVSSYNMEIIEKVWRLYEKELIKQGSVDFDDLIIKTIELFKTNSEAKKYYQDKFRYIHIDEYQDTNNSQYELIKELLNTEEKNICVVGDIDQNIYSWRGANLRNILNFEKDFPDGKVVLLEENYRSTKNILDLANVSIQKNKARFPKNLFTNKSTGDEIEICPTFDEKAEADFIVQKIKELVREKGVDLKDIAVLFRTNFQSRILEEYFIKNNIAYNLLGTKFFERKEIKDVMSYLRVSLNRNNLADLKRVFETPKRGIGKASIAKVFAGDMSSISASTLQKIHSLYEFLDKIKDDIENNRKNLSEIIMSIIKDSGIEEELLNGSSEDKERLENVRELVTITKKFDDLPSFEAFEIFIDETSLKSDQDEEGAKDGVRLMTIHAAKGLEFDYVFVAGLEQDLFPHIDIGNSKKSLEETEEERRLFYVAITRAKKKLYLCFAEMRTIYGEKRINIPSEFLEDVNELKEEQVIYHDIYYQSDPETNFFKPKKKNWEFADDEWEEDFLEI</sequence>
<gene>
    <name evidence="13" type="primary">pcrA_5</name>
    <name evidence="13" type="ORF">SDC9_21728</name>
</gene>
<dbReference type="PANTHER" id="PTHR11070:SF2">
    <property type="entry name" value="ATP-DEPENDENT DNA HELICASE SRS2"/>
    <property type="match status" value="1"/>
</dbReference>
<keyword evidence="4 13" id="KW-0347">Helicase</keyword>
<comment type="caution">
    <text evidence="13">The sequence shown here is derived from an EMBL/GenBank/DDBJ whole genome shotgun (WGS) entry which is preliminary data.</text>
</comment>
<evidence type="ECO:0000259" key="12">
    <source>
        <dbReference type="PROSITE" id="PS51217"/>
    </source>
</evidence>
<dbReference type="EMBL" id="VSSQ01000092">
    <property type="protein sequence ID" value="MPL75890.1"/>
    <property type="molecule type" value="Genomic_DNA"/>
</dbReference>
<dbReference type="CDD" id="cd18807">
    <property type="entry name" value="SF1_C_UvrD"/>
    <property type="match status" value="1"/>
</dbReference>